<sequence>MHVYDYMFALISQCCTWSSRPYLSVTTSANTHHNFLSLSLSCSPFAIVFIITTTDN</sequence>
<name>A0A0L8FUU7_OCTBM</name>
<evidence type="ECO:0000313" key="1">
    <source>
        <dbReference type="EMBL" id="KOF68408.1"/>
    </source>
</evidence>
<organism evidence="1">
    <name type="scientific">Octopus bimaculoides</name>
    <name type="common">California two-spotted octopus</name>
    <dbReference type="NCBI Taxonomy" id="37653"/>
    <lineage>
        <taxon>Eukaryota</taxon>
        <taxon>Metazoa</taxon>
        <taxon>Spiralia</taxon>
        <taxon>Lophotrochozoa</taxon>
        <taxon>Mollusca</taxon>
        <taxon>Cephalopoda</taxon>
        <taxon>Coleoidea</taxon>
        <taxon>Octopodiformes</taxon>
        <taxon>Octopoda</taxon>
        <taxon>Incirrata</taxon>
        <taxon>Octopodidae</taxon>
        <taxon>Octopus</taxon>
    </lineage>
</organism>
<reference evidence="1" key="1">
    <citation type="submission" date="2015-07" db="EMBL/GenBank/DDBJ databases">
        <title>MeaNS - Measles Nucleotide Surveillance Program.</title>
        <authorList>
            <person name="Tran T."/>
            <person name="Druce J."/>
        </authorList>
    </citation>
    <scope>NUCLEOTIDE SEQUENCE</scope>
    <source>
        <strain evidence="1">UCB-OBI-ISO-001</strain>
        <tissue evidence="1">Gonad</tissue>
    </source>
</reference>
<dbReference type="AlphaFoldDB" id="A0A0L8FUU7"/>
<proteinExistence type="predicted"/>
<dbReference type="EMBL" id="KQ426313">
    <property type="protein sequence ID" value="KOF68408.1"/>
    <property type="molecule type" value="Genomic_DNA"/>
</dbReference>
<accession>A0A0L8FUU7</accession>
<protein>
    <submittedName>
        <fullName evidence="1">Uncharacterized protein</fullName>
    </submittedName>
</protein>
<gene>
    <name evidence="1" type="ORF">OCBIM_22007372mg</name>
</gene>